<accession>A0A9N9KBB5</accession>
<organism evidence="2 3">
    <name type="scientific">Dentiscutata erythropus</name>
    <dbReference type="NCBI Taxonomy" id="1348616"/>
    <lineage>
        <taxon>Eukaryota</taxon>
        <taxon>Fungi</taxon>
        <taxon>Fungi incertae sedis</taxon>
        <taxon>Mucoromycota</taxon>
        <taxon>Glomeromycotina</taxon>
        <taxon>Glomeromycetes</taxon>
        <taxon>Diversisporales</taxon>
        <taxon>Gigasporaceae</taxon>
        <taxon>Dentiscutata</taxon>
    </lineage>
</organism>
<evidence type="ECO:0000313" key="2">
    <source>
        <dbReference type="EMBL" id="CAG8819578.1"/>
    </source>
</evidence>
<evidence type="ECO:0000256" key="1">
    <source>
        <dbReference type="SAM" id="Coils"/>
    </source>
</evidence>
<evidence type="ECO:0000313" key="3">
    <source>
        <dbReference type="Proteomes" id="UP000789405"/>
    </source>
</evidence>
<sequence length="56" mass="6721">RLETNISEFTSDLSFSTLNNLSKNSNKLELEYKKTKELEFELEKETKELEFIEFEN</sequence>
<comment type="caution">
    <text evidence="2">The sequence shown here is derived from an EMBL/GenBank/DDBJ whole genome shotgun (WGS) entry which is preliminary data.</text>
</comment>
<gene>
    <name evidence="2" type="ORF">DERYTH_LOCUS26802</name>
</gene>
<proteinExistence type="predicted"/>
<reference evidence="2" key="1">
    <citation type="submission" date="2021-06" db="EMBL/GenBank/DDBJ databases">
        <authorList>
            <person name="Kallberg Y."/>
            <person name="Tangrot J."/>
            <person name="Rosling A."/>
        </authorList>
    </citation>
    <scope>NUCLEOTIDE SEQUENCE</scope>
    <source>
        <strain evidence="2">MA453B</strain>
    </source>
</reference>
<keyword evidence="3" id="KW-1185">Reference proteome</keyword>
<keyword evidence="1" id="KW-0175">Coiled coil</keyword>
<feature type="coiled-coil region" evidence="1">
    <location>
        <begin position="18"/>
        <end position="55"/>
    </location>
</feature>
<dbReference type="EMBL" id="CAJVPY010058148">
    <property type="protein sequence ID" value="CAG8819578.1"/>
    <property type="molecule type" value="Genomic_DNA"/>
</dbReference>
<name>A0A9N9KBB5_9GLOM</name>
<feature type="non-terminal residue" evidence="2">
    <location>
        <position position="1"/>
    </location>
</feature>
<protein>
    <submittedName>
        <fullName evidence="2">27506_t:CDS:1</fullName>
    </submittedName>
</protein>
<dbReference type="Proteomes" id="UP000789405">
    <property type="component" value="Unassembled WGS sequence"/>
</dbReference>
<dbReference type="AlphaFoldDB" id="A0A9N9KBB5"/>
<feature type="non-terminal residue" evidence="2">
    <location>
        <position position="56"/>
    </location>
</feature>